<proteinExistence type="predicted"/>
<sequence>MIIYIFMITNQPDTPPQQSIVVQPSREQFAEDIKKWVTLDTQLKVVHEKTKQMREMKSDLQTRIYDYMEKANLLDKKIGIHDGELRFIEKKEQTTLSFGYIERCLGQILSEKEQVDYILQYLKEKRETQVIKELRRTYTKK</sequence>
<organism evidence="1">
    <name type="scientific">viral metagenome</name>
    <dbReference type="NCBI Taxonomy" id="1070528"/>
    <lineage>
        <taxon>unclassified sequences</taxon>
        <taxon>metagenomes</taxon>
        <taxon>organismal metagenomes</taxon>
    </lineage>
</organism>
<dbReference type="EMBL" id="MN739647">
    <property type="protein sequence ID" value="QHT18000.1"/>
    <property type="molecule type" value="Genomic_DNA"/>
</dbReference>
<reference evidence="1" key="1">
    <citation type="journal article" date="2020" name="Nature">
        <title>Giant virus diversity and host interactions through global metagenomics.</title>
        <authorList>
            <person name="Schulz F."/>
            <person name="Roux S."/>
            <person name="Paez-Espino D."/>
            <person name="Jungbluth S."/>
            <person name="Walsh D.A."/>
            <person name="Denef V.J."/>
            <person name="McMahon K.D."/>
            <person name="Konstantinidis K.T."/>
            <person name="Eloe-Fadrosh E.A."/>
            <person name="Kyrpides N.C."/>
            <person name="Woyke T."/>
        </authorList>
    </citation>
    <scope>NUCLEOTIDE SEQUENCE</scope>
    <source>
        <strain evidence="1">GVMAG-M-3300023174-3</strain>
    </source>
</reference>
<dbReference type="AlphaFoldDB" id="A0A6C0DP57"/>
<accession>A0A6C0DP57</accession>
<protein>
    <submittedName>
        <fullName evidence="1">Uncharacterized protein</fullName>
    </submittedName>
</protein>
<dbReference type="InterPro" id="IPR043918">
    <property type="entry name" value="DUF5760"/>
</dbReference>
<name>A0A6C0DP57_9ZZZZ</name>
<evidence type="ECO:0000313" key="1">
    <source>
        <dbReference type="EMBL" id="QHT18000.1"/>
    </source>
</evidence>
<dbReference type="Pfam" id="PF19064">
    <property type="entry name" value="DUF5760"/>
    <property type="match status" value="1"/>
</dbReference>